<dbReference type="PANTHER" id="PTHR45453:SF1">
    <property type="entry name" value="PHOSPHATE REGULON SENSOR PROTEIN PHOR"/>
    <property type="match status" value="1"/>
</dbReference>
<evidence type="ECO:0000256" key="11">
    <source>
        <dbReference type="ARBA" id="ARBA00023136"/>
    </source>
</evidence>
<feature type="domain" description="HAMP" evidence="15">
    <location>
        <begin position="190"/>
        <end position="242"/>
    </location>
</feature>
<dbReference type="SUPFAM" id="SSF47384">
    <property type="entry name" value="Homodimeric domain of signal transducing histidine kinase"/>
    <property type="match status" value="1"/>
</dbReference>
<sequence length="592" mass="64693">MVRPKSFFGQIYLTLLFIGLISVIAMTWITSRSWRTFYLDHLAGDLAAEARLLSVQVRENLAPENIEKLDAFCKSLGKLTDTRITVVLADGSVAGDALRDIKTMGNLAHRPEIRAALASKPGKDQRFSSGQEMMFLAVPVMEQGKPVAVVRTALPLGPTRLALSLLYLKVGLASLGIILLGAGLSLLLSRRLTRPLEEFRRGAERFARGDLSLKLPRPDLAELVGLGETLNHMASQLDERIGTILRQRQEQEAVLASMVEGVIAVDGRSRVISLNRAAADLLGLDPAVVIRRNINEVVENPSLQWFITRSLAASEPIEGEITIQGEKPRFLQAHGTTLKDPHGKAFGVLIVVHDVTRLRQLENARRDFVANVSHELKTPVTSIKGFVETLLEGAILDPEHAGEFLKIISRQADRLGAIIEDLLSLSRIEQEAEQGKIHLTGGRLKPVLKSAILACASRSGAKEINISLDCPEDLRARINGPLLEQALINLIDNAIKYSEPGSSVRVEATTENGRVVVQVIDQGVGIPQEHLPRLFERFYRVDPSRSRKVGGTGLGLAIVKHIAQAHGGKVAVQSTPGQGSTFAIHLQEDRRD</sequence>
<dbReference type="InterPro" id="IPR004358">
    <property type="entry name" value="Sig_transdc_His_kin-like_C"/>
</dbReference>
<feature type="domain" description="PAS" evidence="14">
    <location>
        <begin position="247"/>
        <end position="298"/>
    </location>
</feature>
<dbReference type="Pfam" id="PF00989">
    <property type="entry name" value="PAS"/>
    <property type="match status" value="1"/>
</dbReference>
<dbReference type="SMART" id="SM00388">
    <property type="entry name" value="HisKA"/>
    <property type="match status" value="1"/>
</dbReference>
<dbReference type="InterPro" id="IPR036097">
    <property type="entry name" value="HisK_dim/P_sf"/>
</dbReference>
<name>A0A7C3UYB5_9BACT</name>
<dbReference type="Gene3D" id="1.10.287.130">
    <property type="match status" value="1"/>
</dbReference>
<organism evidence="16">
    <name type="scientific">Desulfobacca acetoxidans</name>
    <dbReference type="NCBI Taxonomy" id="60893"/>
    <lineage>
        <taxon>Bacteria</taxon>
        <taxon>Pseudomonadati</taxon>
        <taxon>Thermodesulfobacteriota</taxon>
        <taxon>Desulfobaccia</taxon>
        <taxon>Desulfobaccales</taxon>
        <taxon>Desulfobaccaceae</taxon>
        <taxon>Desulfobacca</taxon>
    </lineage>
</organism>
<dbReference type="InterPro" id="IPR013767">
    <property type="entry name" value="PAS_fold"/>
</dbReference>
<evidence type="ECO:0000256" key="7">
    <source>
        <dbReference type="ARBA" id="ARBA00022741"/>
    </source>
</evidence>
<dbReference type="InterPro" id="IPR050351">
    <property type="entry name" value="BphY/WalK/GraS-like"/>
</dbReference>
<evidence type="ECO:0000256" key="8">
    <source>
        <dbReference type="ARBA" id="ARBA00022777"/>
    </source>
</evidence>
<dbReference type="InterPro" id="IPR036890">
    <property type="entry name" value="HATPase_C_sf"/>
</dbReference>
<dbReference type="SMART" id="SM00304">
    <property type="entry name" value="HAMP"/>
    <property type="match status" value="1"/>
</dbReference>
<evidence type="ECO:0000256" key="3">
    <source>
        <dbReference type="ARBA" id="ARBA00012438"/>
    </source>
</evidence>
<dbReference type="NCBIfam" id="TIGR00229">
    <property type="entry name" value="sensory_box"/>
    <property type="match status" value="1"/>
</dbReference>
<accession>A0A7C3UYB5</accession>
<dbReference type="InterPro" id="IPR005467">
    <property type="entry name" value="His_kinase_dom"/>
</dbReference>
<dbReference type="Gene3D" id="3.30.565.10">
    <property type="entry name" value="Histidine kinase-like ATPase, C-terminal domain"/>
    <property type="match status" value="1"/>
</dbReference>
<dbReference type="PANTHER" id="PTHR45453">
    <property type="entry name" value="PHOSPHATE REGULON SENSOR PROTEIN PHOR"/>
    <property type="match status" value="1"/>
</dbReference>
<dbReference type="Pfam" id="PF00672">
    <property type="entry name" value="HAMP"/>
    <property type="match status" value="1"/>
</dbReference>
<evidence type="ECO:0000256" key="6">
    <source>
        <dbReference type="ARBA" id="ARBA00022679"/>
    </source>
</evidence>
<dbReference type="CDD" id="cd00082">
    <property type="entry name" value="HisKA"/>
    <property type="match status" value="1"/>
</dbReference>
<evidence type="ECO:0000313" key="16">
    <source>
        <dbReference type="EMBL" id="HGF34496.1"/>
    </source>
</evidence>
<keyword evidence="9" id="KW-0067">ATP-binding</keyword>
<feature type="domain" description="Histidine kinase" evidence="13">
    <location>
        <begin position="371"/>
        <end position="590"/>
    </location>
</feature>
<dbReference type="GO" id="GO:0005886">
    <property type="term" value="C:plasma membrane"/>
    <property type="evidence" value="ECO:0007669"/>
    <property type="project" value="UniProtKB-SubCell"/>
</dbReference>
<keyword evidence="5" id="KW-0597">Phosphoprotein</keyword>
<evidence type="ECO:0000256" key="12">
    <source>
        <dbReference type="SAM" id="Phobius"/>
    </source>
</evidence>
<dbReference type="PRINTS" id="PR00344">
    <property type="entry name" value="BCTRLSENSOR"/>
</dbReference>
<proteinExistence type="predicted"/>
<keyword evidence="12" id="KW-1133">Transmembrane helix</keyword>
<evidence type="ECO:0000259" key="14">
    <source>
        <dbReference type="PROSITE" id="PS50112"/>
    </source>
</evidence>
<evidence type="ECO:0000256" key="1">
    <source>
        <dbReference type="ARBA" id="ARBA00000085"/>
    </source>
</evidence>
<keyword evidence="6" id="KW-0808">Transferase</keyword>
<feature type="transmembrane region" description="Helical" evidence="12">
    <location>
        <begin position="7"/>
        <end position="29"/>
    </location>
</feature>
<dbReference type="SUPFAM" id="SSF55874">
    <property type="entry name" value="ATPase domain of HSP90 chaperone/DNA topoisomerase II/histidine kinase"/>
    <property type="match status" value="1"/>
</dbReference>
<dbReference type="AlphaFoldDB" id="A0A7C3UYB5"/>
<keyword evidence="10" id="KW-0902">Two-component regulatory system</keyword>
<dbReference type="GO" id="GO:0006355">
    <property type="term" value="P:regulation of DNA-templated transcription"/>
    <property type="evidence" value="ECO:0007669"/>
    <property type="project" value="InterPro"/>
</dbReference>
<evidence type="ECO:0000259" key="15">
    <source>
        <dbReference type="PROSITE" id="PS50885"/>
    </source>
</evidence>
<dbReference type="EC" id="2.7.13.3" evidence="3"/>
<gene>
    <name evidence="16" type="ORF">ENW96_08950</name>
</gene>
<evidence type="ECO:0000259" key="13">
    <source>
        <dbReference type="PROSITE" id="PS50109"/>
    </source>
</evidence>
<keyword evidence="4" id="KW-1003">Cell membrane</keyword>
<keyword evidence="8" id="KW-0418">Kinase</keyword>
<dbReference type="GO" id="GO:0004721">
    <property type="term" value="F:phosphoprotein phosphatase activity"/>
    <property type="evidence" value="ECO:0007669"/>
    <property type="project" value="TreeGrafter"/>
</dbReference>
<dbReference type="EMBL" id="DTMF01000215">
    <property type="protein sequence ID" value="HGF34496.1"/>
    <property type="molecule type" value="Genomic_DNA"/>
</dbReference>
<dbReference type="FunFam" id="1.10.287.130:FF:000008">
    <property type="entry name" value="Two-component sensor histidine kinase"/>
    <property type="match status" value="1"/>
</dbReference>
<dbReference type="Gene3D" id="6.10.340.10">
    <property type="match status" value="1"/>
</dbReference>
<dbReference type="CDD" id="cd00075">
    <property type="entry name" value="HATPase"/>
    <property type="match status" value="1"/>
</dbReference>
<comment type="caution">
    <text evidence="16">The sequence shown here is derived from an EMBL/GenBank/DDBJ whole genome shotgun (WGS) entry which is preliminary data.</text>
</comment>
<evidence type="ECO:0000256" key="5">
    <source>
        <dbReference type="ARBA" id="ARBA00022553"/>
    </source>
</evidence>
<evidence type="ECO:0000256" key="2">
    <source>
        <dbReference type="ARBA" id="ARBA00004236"/>
    </source>
</evidence>
<dbReference type="CDD" id="cd00130">
    <property type="entry name" value="PAS"/>
    <property type="match status" value="1"/>
</dbReference>
<dbReference type="SUPFAM" id="SSF158472">
    <property type="entry name" value="HAMP domain-like"/>
    <property type="match status" value="1"/>
</dbReference>
<dbReference type="PROSITE" id="PS50109">
    <property type="entry name" value="HIS_KIN"/>
    <property type="match status" value="1"/>
</dbReference>
<dbReference type="FunFam" id="3.30.565.10:FF:000006">
    <property type="entry name" value="Sensor histidine kinase WalK"/>
    <property type="match status" value="1"/>
</dbReference>
<reference evidence="16" key="1">
    <citation type="journal article" date="2020" name="mSystems">
        <title>Genome- and Community-Level Interaction Insights into Carbon Utilization and Element Cycling Functions of Hydrothermarchaeota in Hydrothermal Sediment.</title>
        <authorList>
            <person name="Zhou Z."/>
            <person name="Liu Y."/>
            <person name="Xu W."/>
            <person name="Pan J."/>
            <person name="Luo Z.H."/>
            <person name="Li M."/>
        </authorList>
    </citation>
    <scope>NUCLEOTIDE SEQUENCE [LARGE SCALE GENOMIC DNA]</scope>
    <source>
        <strain evidence="16">SpSt-897</strain>
    </source>
</reference>
<evidence type="ECO:0000256" key="10">
    <source>
        <dbReference type="ARBA" id="ARBA00023012"/>
    </source>
</evidence>
<dbReference type="InterPro" id="IPR000014">
    <property type="entry name" value="PAS"/>
</dbReference>
<dbReference type="Gene3D" id="3.30.450.20">
    <property type="entry name" value="PAS domain"/>
    <property type="match status" value="1"/>
</dbReference>
<dbReference type="SUPFAM" id="SSF55785">
    <property type="entry name" value="PYP-like sensor domain (PAS domain)"/>
    <property type="match status" value="1"/>
</dbReference>
<dbReference type="GO" id="GO:0000155">
    <property type="term" value="F:phosphorelay sensor kinase activity"/>
    <property type="evidence" value="ECO:0007669"/>
    <property type="project" value="InterPro"/>
</dbReference>
<evidence type="ECO:0000256" key="4">
    <source>
        <dbReference type="ARBA" id="ARBA00022475"/>
    </source>
</evidence>
<comment type="subcellular location">
    <subcellularLocation>
        <location evidence="2">Cell membrane</location>
    </subcellularLocation>
</comment>
<dbReference type="GO" id="GO:0005524">
    <property type="term" value="F:ATP binding"/>
    <property type="evidence" value="ECO:0007669"/>
    <property type="project" value="UniProtKB-KW"/>
</dbReference>
<dbReference type="PROSITE" id="PS50112">
    <property type="entry name" value="PAS"/>
    <property type="match status" value="1"/>
</dbReference>
<dbReference type="InterPro" id="IPR003661">
    <property type="entry name" value="HisK_dim/P_dom"/>
</dbReference>
<keyword evidence="12" id="KW-0812">Transmembrane</keyword>
<dbReference type="InterPro" id="IPR035965">
    <property type="entry name" value="PAS-like_dom_sf"/>
</dbReference>
<dbReference type="InterPro" id="IPR003594">
    <property type="entry name" value="HATPase_dom"/>
</dbReference>
<evidence type="ECO:0000256" key="9">
    <source>
        <dbReference type="ARBA" id="ARBA00022840"/>
    </source>
</evidence>
<keyword evidence="11 12" id="KW-0472">Membrane</keyword>
<comment type="catalytic activity">
    <reaction evidence="1">
        <text>ATP + protein L-histidine = ADP + protein N-phospho-L-histidine.</text>
        <dbReference type="EC" id="2.7.13.3"/>
    </reaction>
</comment>
<keyword evidence="7" id="KW-0547">Nucleotide-binding</keyword>
<dbReference type="PROSITE" id="PS50885">
    <property type="entry name" value="HAMP"/>
    <property type="match status" value="1"/>
</dbReference>
<dbReference type="Pfam" id="PF00512">
    <property type="entry name" value="HisKA"/>
    <property type="match status" value="1"/>
</dbReference>
<dbReference type="Pfam" id="PF02518">
    <property type="entry name" value="HATPase_c"/>
    <property type="match status" value="1"/>
</dbReference>
<dbReference type="SMART" id="SM00387">
    <property type="entry name" value="HATPase_c"/>
    <property type="match status" value="1"/>
</dbReference>
<protein>
    <recommendedName>
        <fullName evidence="3">histidine kinase</fullName>
        <ecNumber evidence="3">2.7.13.3</ecNumber>
    </recommendedName>
</protein>
<dbReference type="SMART" id="SM00091">
    <property type="entry name" value="PAS"/>
    <property type="match status" value="1"/>
</dbReference>
<dbReference type="CDD" id="cd06225">
    <property type="entry name" value="HAMP"/>
    <property type="match status" value="1"/>
</dbReference>
<dbReference type="InterPro" id="IPR003660">
    <property type="entry name" value="HAMP_dom"/>
</dbReference>
<dbReference type="GO" id="GO:0016036">
    <property type="term" value="P:cellular response to phosphate starvation"/>
    <property type="evidence" value="ECO:0007669"/>
    <property type="project" value="TreeGrafter"/>
</dbReference>